<keyword evidence="1" id="KW-0805">Transcription regulation</keyword>
<evidence type="ECO:0000259" key="5">
    <source>
        <dbReference type="PROSITE" id="PS50043"/>
    </source>
</evidence>
<dbReference type="PROSITE" id="PS50043">
    <property type="entry name" value="HTH_LUXR_2"/>
    <property type="match status" value="1"/>
</dbReference>
<evidence type="ECO:0000313" key="8">
    <source>
        <dbReference type="Proteomes" id="UP001156708"/>
    </source>
</evidence>
<dbReference type="InterPro" id="IPR001789">
    <property type="entry name" value="Sig_transdc_resp-reg_receiver"/>
</dbReference>
<feature type="modified residue" description="4-aspartylphosphate" evidence="4">
    <location>
        <position position="59"/>
    </location>
</feature>
<dbReference type="SMART" id="SM00448">
    <property type="entry name" value="REC"/>
    <property type="match status" value="1"/>
</dbReference>
<keyword evidence="8" id="KW-1185">Reference proteome</keyword>
<dbReference type="InterPro" id="IPR000792">
    <property type="entry name" value="Tscrpt_reg_LuxR_C"/>
</dbReference>
<evidence type="ECO:0000256" key="2">
    <source>
        <dbReference type="ARBA" id="ARBA00023125"/>
    </source>
</evidence>
<comment type="caution">
    <text evidence="7">The sequence shown here is derived from an EMBL/GenBank/DDBJ whole genome shotgun (WGS) entry which is preliminary data.</text>
</comment>
<keyword evidence="4" id="KW-0597">Phosphoprotein</keyword>
<dbReference type="EMBL" id="BSNZ01000015">
    <property type="protein sequence ID" value="GLQ85407.1"/>
    <property type="molecule type" value="Genomic_DNA"/>
</dbReference>
<dbReference type="PANTHER" id="PTHR44688:SF16">
    <property type="entry name" value="DNA-BINDING TRANSCRIPTIONAL ACTIVATOR DEVR_DOSR"/>
    <property type="match status" value="1"/>
</dbReference>
<dbReference type="Gene3D" id="3.40.50.2300">
    <property type="match status" value="1"/>
</dbReference>
<keyword evidence="3" id="KW-0804">Transcription</keyword>
<evidence type="ECO:0000256" key="4">
    <source>
        <dbReference type="PROSITE-ProRule" id="PRU00169"/>
    </source>
</evidence>
<dbReference type="InterPro" id="IPR011006">
    <property type="entry name" value="CheY-like_superfamily"/>
</dbReference>
<gene>
    <name evidence="7" type="ORF">GCM10007872_23160</name>
</gene>
<organism evidence="7 8">
    <name type="scientific">Gluconobacter sphaericus NBRC 12467</name>
    <dbReference type="NCBI Taxonomy" id="1307951"/>
    <lineage>
        <taxon>Bacteria</taxon>
        <taxon>Pseudomonadati</taxon>
        <taxon>Pseudomonadota</taxon>
        <taxon>Alphaproteobacteria</taxon>
        <taxon>Acetobacterales</taxon>
        <taxon>Acetobacteraceae</taxon>
        <taxon>Gluconobacter</taxon>
    </lineage>
</organism>
<dbReference type="SUPFAM" id="SSF52172">
    <property type="entry name" value="CheY-like"/>
    <property type="match status" value="1"/>
</dbReference>
<evidence type="ECO:0000259" key="6">
    <source>
        <dbReference type="PROSITE" id="PS50110"/>
    </source>
</evidence>
<dbReference type="Pfam" id="PF00196">
    <property type="entry name" value="GerE"/>
    <property type="match status" value="1"/>
</dbReference>
<dbReference type="PROSITE" id="PS50110">
    <property type="entry name" value="RESPONSE_REGULATORY"/>
    <property type="match status" value="1"/>
</dbReference>
<dbReference type="AlphaFoldDB" id="A0AA37SKT6"/>
<protein>
    <submittedName>
        <fullName evidence="7">DNA-binding response regulator</fullName>
    </submittedName>
</protein>
<dbReference type="Proteomes" id="UP001156708">
    <property type="component" value="Unassembled WGS sequence"/>
</dbReference>
<reference evidence="8" key="1">
    <citation type="journal article" date="2019" name="Int. J. Syst. Evol. Microbiol.">
        <title>The Global Catalogue of Microorganisms (GCM) 10K type strain sequencing project: providing services to taxonomists for standard genome sequencing and annotation.</title>
        <authorList>
            <consortium name="The Broad Institute Genomics Platform"/>
            <consortium name="The Broad Institute Genome Sequencing Center for Infectious Disease"/>
            <person name="Wu L."/>
            <person name="Ma J."/>
        </authorList>
    </citation>
    <scope>NUCLEOTIDE SEQUENCE [LARGE SCALE GENOMIC DNA]</scope>
    <source>
        <strain evidence="8">NBRC 12467</strain>
    </source>
</reference>
<dbReference type="RefSeq" id="WP_141354474.1">
    <property type="nucleotide sequence ID" value="NZ_BARA01000126.1"/>
</dbReference>
<feature type="domain" description="HTH luxR-type" evidence="5">
    <location>
        <begin position="140"/>
        <end position="205"/>
    </location>
</feature>
<name>A0AA37SKT6_9PROT</name>
<dbReference type="Gene3D" id="1.10.10.10">
    <property type="entry name" value="Winged helix-like DNA-binding domain superfamily/Winged helix DNA-binding domain"/>
    <property type="match status" value="1"/>
</dbReference>
<sequence>MQFIPSKNATIIVVDDDPGIRASLDSLFRSWDFCVETYSDPSELLDTGLPSGDCCLILDIHLKTIDGLEFQASLEQSGINIPVIIITGHGDIPMAVRGMKAGAIDFLTKPFTDEALLKGINTALKASHDRRQIAQERTNIECRYEQLSAREREVMALVASGLLNKQIAARLELSLITIKIHRANAMKKMQAESLAEFVRIAEFLGIRDETITRYHQNG</sequence>
<dbReference type="GO" id="GO:0006355">
    <property type="term" value="P:regulation of DNA-templated transcription"/>
    <property type="evidence" value="ECO:0007669"/>
    <property type="project" value="InterPro"/>
</dbReference>
<evidence type="ECO:0000256" key="1">
    <source>
        <dbReference type="ARBA" id="ARBA00023015"/>
    </source>
</evidence>
<evidence type="ECO:0000313" key="7">
    <source>
        <dbReference type="EMBL" id="GLQ85407.1"/>
    </source>
</evidence>
<proteinExistence type="predicted"/>
<keyword evidence="2 7" id="KW-0238">DNA-binding</keyword>
<dbReference type="GO" id="GO:0003677">
    <property type="term" value="F:DNA binding"/>
    <property type="evidence" value="ECO:0007669"/>
    <property type="project" value="UniProtKB-KW"/>
</dbReference>
<dbReference type="PANTHER" id="PTHR44688">
    <property type="entry name" value="DNA-BINDING TRANSCRIPTIONAL ACTIVATOR DEVR_DOSR"/>
    <property type="match status" value="1"/>
</dbReference>
<dbReference type="SMART" id="SM00421">
    <property type="entry name" value="HTH_LUXR"/>
    <property type="match status" value="1"/>
</dbReference>
<accession>A0AA37SKT6</accession>
<dbReference type="CDD" id="cd06170">
    <property type="entry name" value="LuxR_C_like"/>
    <property type="match status" value="1"/>
</dbReference>
<feature type="domain" description="Response regulatory" evidence="6">
    <location>
        <begin position="10"/>
        <end position="124"/>
    </location>
</feature>
<dbReference type="InterPro" id="IPR016032">
    <property type="entry name" value="Sig_transdc_resp-reg_C-effctor"/>
</dbReference>
<dbReference type="PROSITE" id="PS00622">
    <property type="entry name" value="HTH_LUXR_1"/>
    <property type="match status" value="1"/>
</dbReference>
<dbReference type="PRINTS" id="PR00038">
    <property type="entry name" value="HTHLUXR"/>
</dbReference>
<dbReference type="SUPFAM" id="SSF46894">
    <property type="entry name" value="C-terminal effector domain of the bipartite response regulators"/>
    <property type="match status" value="1"/>
</dbReference>
<dbReference type="InterPro" id="IPR036388">
    <property type="entry name" value="WH-like_DNA-bd_sf"/>
</dbReference>
<evidence type="ECO:0000256" key="3">
    <source>
        <dbReference type="ARBA" id="ARBA00023163"/>
    </source>
</evidence>
<dbReference type="Pfam" id="PF00072">
    <property type="entry name" value="Response_reg"/>
    <property type="match status" value="1"/>
</dbReference>
<dbReference type="GO" id="GO:0000160">
    <property type="term" value="P:phosphorelay signal transduction system"/>
    <property type="evidence" value="ECO:0007669"/>
    <property type="project" value="InterPro"/>
</dbReference>